<dbReference type="STRING" id="1817821.A2717_02790"/>
<proteinExistence type="predicted"/>
<protein>
    <submittedName>
        <fullName evidence="2">Uncharacterized protein</fullName>
    </submittedName>
</protein>
<comment type="caution">
    <text evidence="2">The sequence shown here is derived from an EMBL/GenBank/DDBJ whole genome shotgun (WGS) entry which is preliminary data.</text>
</comment>
<evidence type="ECO:0000313" key="3">
    <source>
        <dbReference type="Proteomes" id="UP000177610"/>
    </source>
</evidence>
<accession>A0A1F5N9U8</accession>
<dbReference type="Proteomes" id="UP000177610">
    <property type="component" value="Unassembled WGS sequence"/>
</dbReference>
<reference evidence="2 3" key="1">
    <citation type="journal article" date="2016" name="Nat. Commun.">
        <title>Thousands of microbial genomes shed light on interconnected biogeochemical processes in an aquifer system.</title>
        <authorList>
            <person name="Anantharaman K."/>
            <person name="Brown C.T."/>
            <person name="Hug L.A."/>
            <person name="Sharon I."/>
            <person name="Castelle C.J."/>
            <person name="Probst A.J."/>
            <person name="Thomas B.C."/>
            <person name="Singh A."/>
            <person name="Wilkins M.J."/>
            <person name="Karaoz U."/>
            <person name="Brodie E.L."/>
            <person name="Williams K.H."/>
            <person name="Hubbard S.S."/>
            <person name="Banfield J.F."/>
        </authorList>
    </citation>
    <scope>NUCLEOTIDE SEQUENCE [LARGE SCALE GENOMIC DNA]</scope>
</reference>
<organism evidence="2 3">
    <name type="scientific">Candidatus Doudnabacteria bacterium RIFCSPHIGHO2_01_FULL_41_86</name>
    <dbReference type="NCBI Taxonomy" id="1817821"/>
    <lineage>
        <taxon>Bacteria</taxon>
        <taxon>Candidatus Doudnaibacteriota</taxon>
    </lineage>
</organism>
<evidence type="ECO:0000256" key="1">
    <source>
        <dbReference type="SAM" id="MobiDB-lite"/>
    </source>
</evidence>
<sequence>MADRKMRLILGGRDPLGRVLIQANIAFAEFDAARNTREGLGRLWQELPSPERSSRRRALRSFGPEPRRRSFNPGMFRQFRAAEVIDLTWKQQKLFESWSQLEPLE</sequence>
<feature type="region of interest" description="Disordered" evidence="1">
    <location>
        <begin position="50"/>
        <end position="69"/>
    </location>
</feature>
<gene>
    <name evidence="2" type="ORF">A2717_02790</name>
</gene>
<dbReference type="EMBL" id="MFEH01000001">
    <property type="protein sequence ID" value="OGE74437.1"/>
    <property type="molecule type" value="Genomic_DNA"/>
</dbReference>
<dbReference type="AlphaFoldDB" id="A0A1F5N9U8"/>
<name>A0A1F5N9U8_9BACT</name>
<evidence type="ECO:0000313" key="2">
    <source>
        <dbReference type="EMBL" id="OGE74437.1"/>
    </source>
</evidence>